<dbReference type="Pfam" id="PF05717">
    <property type="entry name" value="TnpB_IS66"/>
    <property type="match status" value="1"/>
</dbReference>
<proteinExistence type="predicted"/>
<reference evidence="2" key="1">
    <citation type="journal article" date="2024" name="J Bioinform Genom">
        <title>Complete genome sequence of the type strain bacterium Sphaerochaeta associata GLS2t (VKM B-2742)t.</title>
        <authorList>
            <person name="Troshina O.Y."/>
            <person name="Tepeeva A.N."/>
            <person name="Arzamasceva V.O."/>
            <person name="Whitman W.B."/>
            <person name="Varghese N."/>
            <person name="Shapiro N."/>
            <person name="Woyke T."/>
            <person name="Kripides N.C."/>
            <person name="Vasilenko O.V."/>
        </authorList>
    </citation>
    <scope>NUCLEOTIDE SEQUENCE [LARGE SCALE GENOMIC DNA]</scope>
    <source>
        <strain evidence="2">GLS2T</strain>
    </source>
</reference>
<accession>A0ABY4DBF1</accession>
<dbReference type="Proteomes" id="UP000829708">
    <property type="component" value="Chromosome"/>
</dbReference>
<evidence type="ECO:0000313" key="1">
    <source>
        <dbReference type="EMBL" id="UOM51461.1"/>
    </source>
</evidence>
<dbReference type="NCBIfam" id="NF033819">
    <property type="entry name" value="IS66_TnpB"/>
    <property type="match status" value="1"/>
</dbReference>
<evidence type="ECO:0000313" key="2">
    <source>
        <dbReference type="Proteomes" id="UP000829708"/>
    </source>
</evidence>
<keyword evidence="2" id="KW-1185">Reference proteome</keyword>
<sequence>MRKGSPSLAYIVQNEMKLEPFSKAVFLFCGGTKRTIKAIVWDRNGWIEIIKRLECGSAFKWPNTEEEALQIEISDILLLLKGYDVFRRFPVLSPRYVG</sequence>
<dbReference type="InterPro" id="IPR008878">
    <property type="entry name" value="Transposase_IS66_Orf2"/>
</dbReference>
<protein>
    <submittedName>
        <fullName evidence="1">IS66 family insertion sequence element accessory protein TnpB</fullName>
    </submittedName>
</protein>
<organism evidence="1 2">
    <name type="scientific">Sphaerochaeta associata</name>
    <dbReference type="NCBI Taxonomy" id="1129264"/>
    <lineage>
        <taxon>Bacteria</taxon>
        <taxon>Pseudomonadati</taxon>
        <taxon>Spirochaetota</taxon>
        <taxon>Spirochaetia</taxon>
        <taxon>Spirochaetales</taxon>
        <taxon>Sphaerochaetaceae</taxon>
        <taxon>Sphaerochaeta</taxon>
    </lineage>
</organism>
<name>A0ABY4DBF1_9SPIR</name>
<dbReference type="PANTHER" id="PTHR36455">
    <property type="match status" value="1"/>
</dbReference>
<dbReference type="EMBL" id="CP094929">
    <property type="protein sequence ID" value="UOM51461.1"/>
    <property type="molecule type" value="Genomic_DNA"/>
</dbReference>
<dbReference type="PANTHER" id="PTHR36455:SF1">
    <property type="entry name" value="BLR8292 PROTEIN"/>
    <property type="match status" value="1"/>
</dbReference>
<gene>
    <name evidence="1" type="primary">tnpB</name>
    <name evidence="1" type="ORF">MUG09_01570</name>
</gene>